<organism evidence="1 2">
    <name type="scientific">Rhodococcus coprophilus</name>
    <dbReference type="NCBI Taxonomy" id="38310"/>
    <lineage>
        <taxon>Bacteria</taxon>
        <taxon>Bacillati</taxon>
        <taxon>Actinomycetota</taxon>
        <taxon>Actinomycetes</taxon>
        <taxon>Mycobacteriales</taxon>
        <taxon>Nocardiaceae</taxon>
        <taxon>Rhodococcus</taxon>
    </lineage>
</organism>
<evidence type="ECO:0000313" key="2">
    <source>
        <dbReference type="Proteomes" id="UP000249091"/>
    </source>
</evidence>
<dbReference type="InterPro" id="IPR034660">
    <property type="entry name" value="DinB/YfiT-like"/>
</dbReference>
<protein>
    <submittedName>
        <fullName evidence="1">Protein of uncharacterized function (DUF664)</fullName>
    </submittedName>
</protein>
<dbReference type="STRING" id="1219011.GCA_001895045_02001"/>
<dbReference type="Pfam" id="PF04978">
    <property type="entry name" value="MST"/>
    <property type="match status" value="1"/>
</dbReference>
<name>A0A2X4U4M5_9NOCA</name>
<dbReference type="AlphaFoldDB" id="A0A2X4U4M5"/>
<dbReference type="KEGG" id="rcr:NCTC10994_01395"/>
<dbReference type="EMBL" id="LS483468">
    <property type="protein sequence ID" value="SQI30078.1"/>
    <property type="molecule type" value="Genomic_DNA"/>
</dbReference>
<sequence>MTTNETELILSLLDNQYSALRNAVSGLTEDQARSVPSASSLSLASLHNHLVNGHATAADRIAGTVDPDRDPVEDWQSGWLVADADSAADRLARLDTVAEQFAAVLRTEPDLDRVVDLPAEIARWLIHDGPLTVRFLALHQVEEWARHAGHADVIRESIDGETAGTLSGETW</sequence>
<evidence type="ECO:0000313" key="1">
    <source>
        <dbReference type="EMBL" id="SQI30078.1"/>
    </source>
</evidence>
<dbReference type="Gene3D" id="1.20.120.450">
    <property type="entry name" value="dinb family like domain"/>
    <property type="match status" value="1"/>
</dbReference>
<dbReference type="SUPFAM" id="SSF109854">
    <property type="entry name" value="DinB/YfiT-like putative metalloenzymes"/>
    <property type="match status" value="1"/>
</dbReference>
<dbReference type="RefSeq" id="WP_072699958.1">
    <property type="nucleotide sequence ID" value="NZ_JAFBBL010000001.1"/>
</dbReference>
<accession>A0A2X4U4M5</accession>
<reference evidence="1 2" key="1">
    <citation type="submission" date="2018-06" db="EMBL/GenBank/DDBJ databases">
        <authorList>
            <consortium name="Pathogen Informatics"/>
            <person name="Doyle S."/>
        </authorList>
    </citation>
    <scope>NUCLEOTIDE SEQUENCE [LARGE SCALE GENOMIC DNA]</scope>
    <source>
        <strain evidence="1 2">NCTC10994</strain>
    </source>
</reference>
<proteinExistence type="predicted"/>
<gene>
    <name evidence="1" type="ORF">NCTC10994_01395</name>
</gene>
<dbReference type="InterPro" id="IPR007061">
    <property type="entry name" value="MST-like"/>
</dbReference>
<dbReference type="Proteomes" id="UP000249091">
    <property type="component" value="Chromosome 1"/>
</dbReference>
<keyword evidence="2" id="KW-1185">Reference proteome</keyword>